<evidence type="ECO:0000313" key="1">
    <source>
        <dbReference type="EMBL" id="KAK7026356.1"/>
    </source>
</evidence>
<keyword evidence="2" id="KW-1185">Reference proteome</keyword>
<dbReference type="AlphaFoldDB" id="A0AAW0BKW6"/>
<sequence length="331" mass="36160">MRWREAGWVDDEERVVEEEGGGTGGVPAMTKRVRPAVEQRVGGGGRETRAGIFTAAAFCDTRRSLRSPVFLLEAADGGRVMRSLSDACAFEIVGYCRLLHDSSAPSRVTLISSLLPPLHILCLPSPHHPFIGLDLNCDSSKFADEEACRTRIAYASRFRGWEVVVGMAWLRAREDGETTVIGLVEAGLRPHPSWCSTCARGSPRPPNPPSHLAALPSVLPASTPDVAFSSPTPQPQITQPQVPTVTAFFDGAQRPKSLCIPRALPNPHLPYRRPKFLAAISILGFRWDDVITSLSLSLGQYLCFSPPLLRMLLIGVGCGRETFLGMYSRMR</sequence>
<protein>
    <submittedName>
        <fullName evidence="1">Uncharacterized protein</fullName>
    </submittedName>
</protein>
<proteinExistence type="predicted"/>
<name>A0AAW0BKW6_9AGAR</name>
<organism evidence="1 2">
    <name type="scientific">Favolaschia claudopus</name>
    <dbReference type="NCBI Taxonomy" id="2862362"/>
    <lineage>
        <taxon>Eukaryota</taxon>
        <taxon>Fungi</taxon>
        <taxon>Dikarya</taxon>
        <taxon>Basidiomycota</taxon>
        <taxon>Agaricomycotina</taxon>
        <taxon>Agaricomycetes</taxon>
        <taxon>Agaricomycetidae</taxon>
        <taxon>Agaricales</taxon>
        <taxon>Marasmiineae</taxon>
        <taxon>Mycenaceae</taxon>
        <taxon>Favolaschia</taxon>
    </lineage>
</organism>
<evidence type="ECO:0000313" key="2">
    <source>
        <dbReference type="Proteomes" id="UP001362999"/>
    </source>
</evidence>
<dbReference type="EMBL" id="JAWWNJ010000032">
    <property type="protein sequence ID" value="KAK7026356.1"/>
    <property type="molecule type" value="Genomic_DNA"/>
</dbReference>
<gene>
    <name evidence="1" type="ORF">R3P38DRAFT_2778382</name>
</gene>
<dbReference type="Proteomes" id="UP001362999">
    <property type="component" value="Unassembled WGS sequence"/>
</dbReference>
<comment type="caution">
    <text evidence="1">The sequence shown here is derived from an EMBL/GenBank/DDBJ whole genome shotgun (WGS) entry which is preliminary data.</text>
</comment>
<accession>A0AAW0BKW6</accession>
<reference evidence="1 2" key="1">
    <citation type="journal article" date="2024" name="J Genomics">
        <title>Draft genome sequencing and assembly of Favolaschia claudopus CIRM-BRFM 2984 isolated from oak limbs.</title>
        <authorList>
            <person name="Navarro D."/>
            <person name="Drula E."/>
            <person name="Chaduli D."/>
            <person name="Cazenave R."/>
            <person name="Ahrendt S."/>
            <person name="Wang J."/>
            <person name="Lipzen A."/>
            <person name="Daum C."/>
            <person name="Barry K."/>
            <person name="Grigoriev I.V."/>
            <person name="Favel A."/>
            <person name="Rosso M.N."/>
            <person name="Martin F."/>
        </authorList>
    </citation>
    <scope>NUCLEOTIDE SEQUENCE [LARGE SCALE GENOMIC DNA]</scope>
    <source>
        <strain evidence="1 2">CIRM-BRFM 2984</strain>
    </source>
</reference>